<dbReference type="Proteomes" id="UP001344447">
    <property type="component" value="Unassembled WGS sequence"/>
</dbReference>
<protein>
    <recommendedName>
        <fullName evidence="7">EGF-like domain-containing protein</fullName>
    </recommendedName>
</protein>
<feature type="domain" description="IPT/TIG" evidence="3">
    <location>
        <begin position="602"/>
        <end position="675"/>
    </location>
</feature>
<dbReference type="SUPFAM" id="SSF81296">
    <property type="entry name" value="E set domains"/>
    <property type="match status" value="1"/>
</dbReference>
<accession>A0AAN7TWU1</accession>
<dbReference type="Pfam" id="PF01833">
    <property type="entry name" value="TIG"/>
    <property type="match status" value="1"/>
</dbReference>
<dbReference type="InterPro" id="IPR014756">
    <property type="entry name" value="Ig_E-set"/>
</dbReference>
<dbReference type="PANTHER" id="PTHR24032">
    <property type="entry name" value="EGF-LIKE DOMAIN-CONTAINING PROTEIN-RELATED-RELATED"/>
    <property type="match status" value="1"/>
</dbReference>
<dbReference type="InterPro" id="IPR054484">
    <property type="entry name" value="ComC_SSD"/>
</dbReference>
<dbReference type="AlphaFoldDB" id="A0AAN7TWU1"/>
<evidence type="ECO:0000313" key="5">
    <source>
        <dbReference type="EMBL" id="KAK5581309.1"/>
    </source>
</evidence>
<dbReference type="Gene3D" id="3.80.10.10">
    <property type="entry name" value="Ribonuclease Inhibitor"/>
    <property type="match status" value="1"/>
</dbReference>
<keyword evidence="2" id="KW-0732">Signal</keyword>
<feature type="domain" description="ComC supersandwich" evidence="4">
    <location>
        <begin position="724"/>
        <end position="927"/>
    </location>
</feature>
<evidence type="ECO:0000256" key="2">
    <source>
        <dbReference type="SAM" id="SignalP"/>
    </source>
</evidence>
<reference evidence="5 6" key="1">
    <citation type="submission" date="2023-11" db="EMBL/GenBank/DDBJ databases">
        <title>Dfirmibasis_genome.</title>
        <authorList>
            <person name="Edelbroek B."/>
            <person name="Kjellin J."/>
            <person name="Jerlstrom-Hultqvist J."/>
            <person name="Soderbom F."/>
        </authorList>
    </citation>
    <scope>NUCLEOTIDE SEQUENCE [LARGE SCALE GENOMIC DNA]</scope>
    <source>
        <strain evidence="5 6">TNS-C-14</strain>
    </source>
</reference>
<feature type="chain" id="PRO_5043023830" description="EGF-like domain-containing protein" evidence="2">
    <location>
        <begin position="23"/>
        <end position="998"/>
    </location>
</feature>
<sequence>MSFIQKQLLFIVIFSFISLVFSLLPTDQKRSIDILLIRYNLQPISNDNYCGLPDFFQCDISNSTINKINLIGDSSNKVIFPNQTIDKFIDLKEISIKNSIISNLFFEEYFYNLKKIDLDNCSILKFPLFFQDVTTLYMNDIEFLGDIYLSSFRKLHFFKLTYSSGEKMSNYQFLTSDENNGTFIFEEFVLTVNNIVYYPVYTYSKLTLILGKYFDQESFNQIRNTTIFELKIVDVGYFNKQITIPFFTEPISRIKSVYLQALQFNTLDNEFMNFNGTVVSGLVINNCSGILNSMNDLKIFIGPIKYLTINYSNLKKIPFFYKDLYSINLSNNQISGVLPDLKEPETIDQVVDLDMSNNFINGTIPPNYCFHDFILTNNNMVGDIPMCIVCNLNDSFTRKRIDGNNFKNYISGSTNGFPPCSGVSFTSNPIYSSGSGILLIYGKNFGWQPKNSSQQTIDSTPDLKITVNVPNKVLNAFGYSNAIWEQLVITNFTSNLHFKIPNINTTLKIDILPPTVNFVLVNPYANLGYQFYILGYGTSTFGYYSNVTFDNYECIIISLATGSIKCVVYQPQMPEKTYKITIFNNQTKLTGTSLYKLERLYPFIISVNPSTEKGGLISLYGSFGPNVTFVSVIIGDQTCQNVTFDSSLIQCTIGPGTGVHSVYIKVNDVNWIGNNLFTFLVKDPGCPGDNKQCNGNGDCISGICFCYKGFGGIKCSNVLETQVDVKKNDTLTEMIKNGYSFGFSIKDIREIDFTGKVVRQHNFTKWELSSDSTIQKWTYINKYKNSIISYTIENIIGKTKNYSFAGETITLQPGSLKLSANISNWEYLGSLNTLQLQIESSVKAQEKNECEQKSDIQSTNNGASLNYITIQKDKNVFSGRFIDKVVSDGRPTFSRVSISELTQDSITVSLSLPYCKECLIDPDFSVMINPDSTSYNSCNGDQKSRLKWIIPVSVVVGLLGLFGIFALVFFLARDRIYISKKGGIILLKRTKKIVKINE</sequence>
<keyword evidence="1" id="KW-0812">Transmembrane</keyword>
<evidence type="ECO:0000259" key="3">
    <source>
        <dbReference type="Pfam" id="PF01833"/>
    </source>
</evidence>
<dbReference type="PANTHER" id="PTHR24032:SF24">
    <property type="entry name" value="EGF-LIKE DOMAIN-CONTAINING PROTEIN-RELATED"/>
    <property type="match status" value="1"/>
</dbReference>
<name>A0AAN7TWU1_9MYCE</name>
<keyword evidence="1" id="KW-1133">Transmembrane helix</keyword>
<gene>
    <name evidence="5" type="ORF">RB653_001340</name>
</gene>
<evidence type="ECO:0000259" key="4">
    <source>
        <dbReference type="Pfam" id="PF22933"/>
    </source>
</evidence>
<dbReference type="InterPro" id="IPR053331">
    <property type="entry name" value="EGF-like_comC"/>
</dbReference>
<dbReference type="Pfam" id="PF22933">
    <property type="entry name" value="ComC_SSD"/>
    <property type="match status" value="1"/>
</dbReference>
<dbReference type="InterPro" id="IPR032675">
    <property type="entry name" value="LRR_dom_sf"/>
</dbReference>
<proteinExistence type="predicted"/>
<keyword evidence="6" id="KW-1185">Reference proteome</keyword>
<feature type="signal peptide" evidence="2">
    <location>
        <begin position="1"/>
        <end position="22"/>
    </location>
</feature>
<keyword evidence="1" id="KW-0472">Membrane</keyword>
<dbReference type="CDD" id="cd00603">
    <property type="entry name" value="IPT_PCSR"/>
    <property type="match status" value="1"/>
</dbReference>
<dbReference type="SUPFAM" id="SSF52058">
    <property type="entry name" value="L domain-like"/>
    <property type="match status" value="1"/>
</dbReference>
<evidence type="ECO:0000313" key="6">
    <source>
        <dbReference type="Proteomes" id="UP001344447"/>
    </source>
</evidence>
<feature type="transmembrane region" description="Helical" evidence="1">
    <location>
        <begin position="948"/>
        <end position="972"/>
    </location>
</feature>
<evidence type="ECO:0008006" key="7">
    <source>
        <dbReference type="Google" id="ProtNLM"/>
    </source>
</evidence>
<organism evidence="5 6">
    <name type="scientific">Dictyostelium firmibasis</name>
    <dbReference type="NCBI Taxonomy" id="79012"/>
    <lineage>
        <taxon>Eukaryota</taxon>
        <taxon>Amoebozoa</taxon>
        <taxon>Evosea</taxon>
        <taxon>Eumycetozoa</taxon>
        <taxon>Dictyostelia</taxon>
        <taxon>Dictyosteliales</taxon>
        <taxon>Dictyosteliaceae</taxon>
        <taxon>Dictyostelium</taxon>
    </lineage>
</organism>
<evidence type="ECO:0000256" key="1">
    <source>
        <dbReference type="SAM" id="Phobius"/>
    </source>
</evidence>
<dbReference type="InterPro" id="IPR002909">
    <property type="entry name" value="IPT_dom"/>
</dbReference>
<comment type="caution">
    <text evidence="5">The sequence shown here is derived from an EMBL/GenBank/DDBJ whole genome shotgun (WGS) entry which is preliminary data.</text>
</comment>
<dbReference type="EMBL" id="JAVFKY010000002">
    <property type="protein sequence ID" value="KAK5581309.1"/>
    <property type="molecule type" value="Genomic_DNA"/>
</dbReference>